<feature type="transmembrane region" description="Helical" evidence="2">
    <location>
        <begin position="84"/>
        <end position="102"/>
    </location>
</feature>
<keyword evidence="2" id="KW-1133">Transmembrane helix</keyword>
<accession>A0A640SYE9</accession>
<dbReference type="AlphaFoldDB" id="A0A640SYE9"/>
<feature type="transmembrane region" description="Helical" evidence="2">
    <location>
        <begin position="20"/>
        <end position="41"/>
    </location>
</feature>
<sequence length="232" mass="24350">MHGPAPAPPPYRHPAPGTVVLLRVLFVAVAVLSLGFLAWATLLRAALVQRRPLGWWLFGADVALLGATIMWSGGYPETDWHTDAAVAVILLQMAGAVAYYLVVDLRAARTAGPVYGQLPGFGAAYGAGPAGYPAGGPPAGAAPHPYGPAPVPHHAPEPQPYGAPGAAPVNPYALTEIRLPQHGGPAAPPHPPPPPTGPYAPPPDRHRPPQRIDRVRAELDELSDYLRKEEGR</sequence>
<gene>
    <name evidence="3" type="ORF">Sgleb_45040</name>
</gene>
<evidence type="ECO:0008006" key="5">
    <source>
        <dbReference type="Google" id="ProtNLM"/>
    </source>
</evidence>
<keyword evidence="4" id="KW-1185">Reference proteome</keyword>
<dbReference type="EMBL" id="BLIO01000001">
    <property type="protein sequence ID" value="GFE16457.1"/>
    <property type="molecule type" value="Genomic_DNA"/>
</dbReference>
<feature type="transmembrane region" description="Helical" evidence="2">
    <location>
        <begin position="53"/>
        <end position="72"/>
    </location>
</feature>
<keyword evidence="2" id="KW-0812">Transmembrane</keyword>
<protein>
    <recommendedName>
        <fullName evidence="5">Integral membrane protein</fullName>
    </recommendedName>
</protein>
<evidence type="ECO:0000313" key="4">
    <source>
        <dbReference type="Proteomes" id="UP000430079"/>
    </source>
</evidence>
<feature type="compositionally biased region" description="Pro residues" evidence="1">
    <location>
        <begin position="186"/>
        <end position="202"/>
    </location>
</feature>
<organism evidence="3 4">
    <name type="scientific">Streptomyces glebosus</name>
    <dbReference type="NCBI Taxonomy" id="249580"/>
    <lineage>
        <taxon>Bacteria</taxon>
        <taxon>Bacillati</taxon>
        <taxon>Actinomycetota</taxon>
        <taxon>Actinomycetes</taxon>
        <taxon>Kitasatosporales</taxon>
        <taxon>Streptomycetaceae</taxon>
        <taxon>Streptomyces</taxon>
    </lineage>
</organism>
<proteinExistence type="predicted"/>
<dbReference type="RefSeq" id="WP_190145294.1">
    <property type="nucleotide sequence ID" value="NZ_BLIO01000001.1"/>
</dbReference>
<dbReference type="Proteomes" id="UP000430079">
    <property type="component" value="Unassembled WGS sequence"/>
</dbReference>
<evidence type="ECO:0000256" key="2">
    <source>
        <dbReference type="SAM" id="Phobius"/>
    </source>
</evidence>
<evidence type="ECO:0000313" key="3">
    <source>
        <dbReference type="EMBL" id="GFE16457.1"/>
    </source>
</evidence>
<name>A0A640SYE9_9ACTN</name>
<feature type="compositionally biased region" description="Pro residues" evidence="1">
    <location>
        <begin position="145"/>
        <end position="161"/>
    </location>
</feature>
<reference evidence="3 4" key="1">
    <citation type="submission" date="2019-12" db="EMBL/GenBank/DDBJ databases">
        <title>Whole genome shotgun sequence of Streptomyces hygroscopicus subsp. glebosus NBRC 13786.</title>
        <authorList>
            <person name="Ichikawa N."/>
            <person name="Kimura A."/>
            <person name="Kitahashi Y."/>
            <person name="Komaki H."/>
            <person name="Tamura T."/>
        </authorList>
    </citation>
    <scope>NUCLEOTIDE SEQUENCE [LARGE SCALE GENOMIC DNA]</scope>
    <source>
        <strain evidence="3 4">NBRC 13786</strain>
    </source>
</reference>
<keyword evidence="2" id="KW-0472">Membrane</keyword>
<feature type="region of interest" description="Disordered" evidence="1">
    <location>
        <begin position="143"/>
        <end position="211"/>
    </location>
</feature>
<evidence type="ECO:0000256" key="1">
    <source>
        <dbReference type="SAM" id="MobiDB-lite"/>
    </source>
</evidence>
<comment type="caution">
    <text evidence="3">The sequence shown here is derived from an EMBL/GenBank/DDBJ whole genome shotgun (WGS) entry which is preliminary data.</text>
</comment>